<dbReference type="Gene3D" id="3.40.640.10">
    <property type="entry name" value="Type I PLP-dependent aspartate aminotransferase-like (Major domain)"/>
    <property type="match status" value="1"/>
</dbReference>
<keyword evidence="2" id="KW-0808">Transferase</keyword>
<evidence type="ECO:0000313" key="3">
    <source>
        <dbReference type="Proteomes" id="UP001384579"/>
    </source>
</evidence>
<protein>
    <submittedName>
        <fullName evidence="2">DegT/DnrJ/EryC1/StrS family aminotransferase</fullName>
        <ecNumber evidence="2">2.6.1.-</ecNumber>
    </submittedName>
</protein>
<keyword evidence="2" id="KW-0032">Aminotransferase</keyword>
<dbReference type="SUPFAM" id="SSF53383">
    <property type="entry name" value="PLP-dependent transferases"/>
    <property type="match status" value="1"/>
</dbReference>
<dbReference type="PANTHER" id="PTHR30244:SF34">
    <property type="entry name" value="DTDP-4-AMINO-4,6-DIDEOXYGALACTOSE TRANSAMINASE"/>
    <property type="match status" value="1"/>
</dbReference>
<dbReference type="RefSeq" id="WP_340524925.1">
    <property type="nucleotide sequence ID" value="NZ_JBBLXS010000139.1"/>
</dbReference>
<proteinExistence type="inferred from homology"/>
<dbReference type="Gene3D" id="3.90.1150.10">
    <property type="entry name" value="Aspartate Aminotransferase, domain 1"/>
    <property type="match status" value="1"/>
</dbReference>
<evidence type="ECO:0000313" key="2">
    <source>
        <dbReference type="EMBL" id="MEK0185670.1"/>
    </source>
</evidence>
<dbReference type="PIRSF" id="PIRSF000390">
    <property type="entry name" value="PLP_StrS"/>
    <property type="match status" value="1"/>
</dbReference>
<dbReference type="InterPro" id="IPR015421">
    <property type="entry name" value="PyrdxlP-dep_Trfase_major"/>
</dbReference>
<dbReference type="EMBL" id="JBBLXS010000139">
    <property type="protein sequence ID" value="MEK0185670.1"/>
    <property type="molecule type" value="Genomic_DNA"/>
</dbReference>
<dbReference type="InterPro" id="IPR015424">
    <property type="entry name" value="PyrdxlP-dep_Trfase"/>
</dbReference>
<accession>A0ABU8YMM9</accession>
<name>A0ABU8YMM9_9CYAN</name>
<keyword evidence="1" id="KW-0663">Pyridoxal phosphate</keyword>
<dbReference type="InterPro" id="IPR000653">
    <property type="entry name" value="DegT/StrS_aminotransferase"/>
</dbReference>
<comment type="caution">
    <text evidence="2">The sequence shown here is derived from an EMBL/GenBank/DDBJ whole genome shotgun (WGS) entry which is preliminary data.</text>
</comment>
<dbReference type="EC" id="2.6.1.-" evidence="2"/>
<gene>
    <name evidence="2" type="ORF">WMG39_12555</name>
</gene>
<sequence>MNNNPIRSKDRFLVFGSPAIEDAEIQEVVSTMQTGWLGTGPKVMRFENDFKAYKGSEYAIAVNSCTAGLHLSILAASLKPGDEVITTPMTFCATVNAIIHAGATPVLADIDPLTMNIDPAKVEAKITPKTKAILPVHFAGRPCDMDALCEIAQRHNLKLIEDCAHAIETEYKGRKAGTFGDFGCFSFYVTKNITTGEGGMILSRKQEDADRLKILALHGMSKDAWKRFGDSGYKHYQVVEVGFKYNMMDLQAAIGIRQMERVAPYWKRREEIWQRYNEAFAGLPITLPSDPEPDTIHAYHLYTILVDEATAGISRDEFLNAINAENIGVGVHYMSMAEHPVYQEMFGWQPEDYPNASYVGLRTISLPISAKLTDADVEDVIAAVKKCLAKGKVLPQLEVTAGKAA</sequence>
<dbReference type="CDD" id="cd00616">
    <property type="entry name" value="AHBA_syn"/>
    <property type="match status" value="1"/>
</dbReference>
<dbReference type="InterPro" id="IPR015422">
    <property type="entry name" value="PyrdxlP-dep_Trfase_small"/>
</dbReference>
<dbReference type="GO" id="GO:0008483">
    <property type="term" value="F:transaminase activity"/>
    <property type="evidence" value="ECO:0007669"/>
    <property type="project" value="UniProtKB-KW"/>
</dbReference>
<evidence type="ECO:0000256" key="1">
    <source>
        <dbReference type="RuleBase" id="RU004508"/>
    </source>
</evidence>
<comment type="similarity">
    <text evidence="1">Belongs to the DegT/DnrJ/EryC1 family.</text>
</comment>
<dbReference type="PANTHER" id="PTHR30244">
    <property type="entry name" value="TRANSAMINASE"/>
    <property type="match status" value="1"/>
</dbReference>
<reference evidence="2 3" key="1">
    <citation type="journal article" date="2020" name="Harmful Algae">
        <title>Molecular and morphological characterization of a novel dihydroanatoxin-a producing Microcoleus species (cyanobacteria) from the Russian River, California, USA.</title>
        <authorList>
            <person name="Conklin K.Y."/>
            <person name="Stancheva R."/>
            <person name="Otten T.G."/>
            <person name="Fadness R."/>
            <person name="Boyer G.L."/>
            <person name="Read B."/>
            <person name="Zhang X."/>
            <person name="Sheath R.G."/>
        </authorList>
    </citation>
    <scope>NUCLEOTIDE SEQUENCE [LARGE SCALE GENOMIC DNA]</scope>
    <source>
        <strain evidence="2 3">PTRS2</strain>
    </source>
</reference>
<organism evidence="2 3">
    <name type="scientific">Microcoleus anatoxicus PTRS2</name>
    <dbReference type="NCBI Taxonomy" id="2705321"/>
    <lineage>
        <taxon>Bacteria</taxon>
        <taxon>Bacillati</taxon>
        <taxon>Cyanobacteriota</taxon>
        <taxon>Cyanophyceae</taxon>
        <taxon>Oscillatoriophycideae</taxon>
        <taxon>Oscillatoriales</taxon>
        <taxon>Microcoleaceae</taxon>
        <taxon>Microcoleus</taxon>
        <taxon>Microcoleus anatoxicus</taxon>
    </lineage>
</organism>
<keyword evidence="3" id="KW-1185">Reference proteome</keyword>
<dbReference type="Proteomes" id="UP001384579">
    <property type="component" value="Unassembled WGS sequence"/>
</dbReference>
<dbReference type="Pfam" id="PF01041">
    <property type="entry name" value="DegT_DnrJ_EryC1"/>
    <property type="match status" value="1"/>
</dbReference>